<accession>A0A4V6DFX4</accession>
<name>A0A4V6DFX4_9PEZI</name>
<sequence length="73" mass="8289">MRSGPSSLLLMQGLKFGACIQHCHDHDHDHDYDIDPNNHNHLLLFFLPQKDHVHDILGITLNLPRTTAISPDT</sequence>
<protein>
    <submittedName>
        <fullName evidence="1">Uncharacterized protein</fullName>
    </submittedName>
</protein>
<keyword evidence="2" id="KW-1185">Reference proteome</keyword>
<reference evidence="1 2" key="1">
    <citation type="journal article" date="2019" name="PLoS ONE">
        <title>Comparative genome analysis indicates high evolutionary potential of pathogenicity genes in Colletotrichum tanaceti.</title>
        <authorList>
            <person name="Lelwala R.V."/>
            <person name="Korhonen P.K."/>
            <person name="Young N.D."/>
            <person name="Scott J.B."/>
            <person name="Ades P.A."/>
            <person name="Gasser R.B."/>
            <person name="Taylor P.W.J."/>
        </authorList>
    </citation>
    <scope>NUCLEOTIDE SEQUENCE [LARGE SCALE GENOMIC DNA]</scope>
    <source>
        <strain evidence="1">BRIP57314</strain>
    </source>
</reference>
<gene>
    <name evidence="1" type="ORF">CTA1_11226</name>
</gene>
<dbReference type="AlphaFoldDB" id="A0A4V6DFX4"/>
<dbReference type="Proteomes" id="UP000310108">
    <property type="component" value="Unassembled WGS sequence"/>
</dbReference>
<evidence type="ECO:0000313" key="1">
    <source>
        <dbReference type="EMBL" id="TKW50376.1"/>
    </source>
</evidence>
<proteinExistence type="predicted"/>
<evidence type="ECO:0000313" key="2">
    <source>
        <dbReference type="Proteomes" id="UP000310108"/>
    </source>
</evidence>
<organism evidence="1 2">
    <name type="scientific">Colletotrichum tanaceti</name>
    <dbReference type="NCBI Taxonomy" id="1306861"/>
    <lineage>
        <taxon>Eukaryota</taxon>
        <taxon>Fungi</taxon>
        <taxon>Dikarya</taxon>
        <taxon>Ascomycota</taxon>
        <taxon>Pezizomycotina</taxon>
        <taxon>Sordariomycetes</taxon>
        <taxon>Hypocreomycetidae</taxon>
        <taxon>Glomerellales</taxon>
        <taxon>Glomerellaceae</taxon>
        <taxon>Colletotrichum</taxon>
        <taxon>Colletotrichum destructivum species complex</taxon>
    </lineage>
</organism>
<comment type="caution">
    <text evidence="1">The sequence shown here is derived from an EMBL/GenBank/DDBJ whole genome shotgun (WGS) entry which is preliminary data.</text>
</comment>
<dbReference type="EMBL" id="PJEX01000405">
    <property type="protein sequence ID" value="TKW50376.1"/>
    <property type="molecule type" value="Genomic_DNA"/>
</dbReference>